<proteinExistence type="inferred from homology"/>
<dbReference type="GeneID" id="70296927"/>
<dbReference type="OrthoDB" id="10257049at2759"/>
<dbReference type="Pfam" id="PF08240">
    <property type="entry name" value="ADH_N"/>
    <property type="match status" value="1"/>
</dbReference>
<dbReference type="PANTHER" id="PTHR45348:SF2">
    <property type="entry name" value="ZINC-TYPE ALCOHOL DEHYDROGENASE-LIKE PROTEIN C2E1P3.01"/>
    <property type="match status" value="1"/>
</dbReference>
<evidence type="ECO:0000256" key="2">
    <source>
        <dbReference type="ARBA" id="ARBA00023002"/>
    </source>
</evidence>
<dbReference type="SMART" id="SM00829">
    <property type="entry name" value="PKS_ER"/>
    <property type="match status" value="1"/>
</dbReference>
<evidence type="ECO:0000313" key="6">
    <source>
        <dbReference type="Proteomes" id="UP000887229"/>
    </source>
</evidence>
<comment type="caution">
    <text evidence="5">The sequence shown here is derived from an EMBL/GenBank/DDBJ whole genome shotgun (WGS) entry which is preliminary data.</text>
</comment>
<accession>A0A9P7ZLJ6</accession>
<dbReference type="Gene3D" id="3.40.50.720">
    <property type="entry name" value="NAD(P)-binding Rossmann-like Domain"/>
    <property type="match status" value="1"/>
</dbReference>
<dbReference type="InterPro" id="IPR047122">
    <property type="entry name" value="Trans-enoyl_RdTase-like"/>
</dbReference>
<gene>
    <name evidence="5" type="ORF">F5Z01DRAFT_687765</name>
</gene>
<dbReference type="SUPFAM" id="SSF50129">
    <property type="entry name" value="GroES-like"/>
    <property type="match status" value="1"/>
</dbReference>
<dbReference type="InterPro" id="IPR013154">
    <property type="entry name" value="ADH-like_N"/>
</dbReference>
<evidence type="ECO:0000256" key="3">
    <source>
        <dbReference type="SAM" id="MobiDB-lite"/>
    </source>
</evidence>
<keyword evidence="6" id="KW-1185">Reference proteome</keyword>
<name>A0A9P7ZLJ6_9HYPO</name>
<dbReference type="SUPFAM" id="SSF51735">
    <property type="entry name" value="NAD(P)-binding Rossmann-fold domains"/>
    <property type="match status" value="1"/>
</dbReference>
<comment type="similarity">
    <text evidence="1">Belongs to the zinc-containing alcohol dehydrogenase family.</text>
</comment>
<dbReference type="InterPro" id="IPR011032">
    <property type="entry name" value="GroES-like_sf"/>
</dbReference>
<dbReference type="RefSeq" id="XP_046118095.1">
    <property type="nucleotide sequence ID" value="XM_046266024.1"/>
</dbReference>
<dbReference type="InterPro" id="IPR036291">
    <property type="entry name" value="NAD(P)-bd_dom_sf"/>
</dbReference>
<dbReference type="PANTHER" id="PTHR45348">
    <property type="entry name" value="HYPOTHETICAL OXIDOREDUCTASE (EUROFUNG)"/>
    <property type="match status" value="1"/>
</dbReference>
<protein>
    <submittedName>
        <fullName evidence="5">Chaperonin 10-like protein</fullName>
    </submittedName>
</protein>
<dbReference type="Proteomes" id="UP000887229">
    <property type="component" value="Unassembled WGS sequence"/>
</dbReference>
<organism evidence="5 6">
    <name type="scientific">Emericellopsis atlantica</name>
    <dbReference type="NCBI Taxonomy" id="2614577"/>
    <lineage>
        <taxon>Eukaryota</taxon>
        <taxon>Fungi</taxon>
        <taxon>Dikarya</taxon>
        <taxon>Ascomycota</taxon>
        <taxon>Pezizomycotina</taxon>
        <taxon>Sordariomycetes</taxon>
        <taxon>Hypocreomycetidae</taxon>
        <taxon>Hypocreales</taxon>
        <taxon>Bionectriaceae</taxon>
        <taxon>Emericellopsis</taxon>
    </lineage>
</organism>
<keyword evidence="2" id="KW-0560">Oxidoreductase</keyword>
<dbReference type="GO" id="GO:0016651">
    <property type="term" value="F:oxidoreductase activity, acting on NAD(P)H"/>
    <property type="evidence" value="ECO:0007669"/>
    <property type="project" value="InterPro"/>
</dbReference>
<reference evidence="5" key="1">
    <citation type="journal article" date="2021" name="IMA Fungus">
        <title>Genomic characterization of three marine fungi, including Emericellopsis atlantica sp. nov. with signatures of a generalist lifestyle and marine biomass degradation.</title>
        <authorList>
            <person name="Hagestad O.C."/>
            <person name="Hou L."/>
            <person name="Andersen J.H."/>
            <person name="Hansen E.H."/>
            <person name="Altermark B."/>
            <person name="Li C."/>
            <person name="Kuhnert E."/>
            <person name="Cox R.J."/>
            <person name="Crous P.W."/>
            <person name="Spatafora J.W."/>
            <person name="Lail K."/>
            <person name="Amirebrahimi M."/>
            <person name="Lipzen A."/>
            <person name="Pangilinan J."/>
            <person name="Andreopoulos W."/>
            <person name="Hayes R.D."/>
            <person name="Ng V."/>
            <person name="Grigoriev I.V."/>
            <person name="Jackson S.A."/>
            <person name="Sutton T.D.S."/>
            <person name="Dobson A.D.W."/>
            <person name="Rama T."/>
        </authorList>
    </citation>
    <scope>NUCLEOTIDE SEQUENCE</scope>
    <source>
        <strain evidence="5">TS7</strain>
    </source>
</reference>
<dbReference type="CDD" id="cd08249">
    <property type="entry name" value="enoyl_reductase_like"/>
    <property type="match status" value="1"/>
</dbReference>
<dbReference type="Gene3D" id="3.90.180.10">
    <property type="entry name" value="Medium-chain alcohol dehydrogenases, catalytic domain"/>
    <property type="match status" value="1"/>
</dbReference>
<dbReference type="EMBL" id="MU251255">
    <property type="protein sequence ID" value="KAG9254171.1"/>
    <property type="molecule type" value="Genomic_DNA"/>
</dbReference>
<evidence type="ECO:0000313" key="5">
    <source>
        <dbReference type="EMBL" id="KAG9254171.1"/>
    </source>
</evidence>
<evidence type="ECO:0000256" key="1">
    <source>
        <dbReference type="ARBA" id="ARBA00008072"/>
    </source>
</evidence>
<evidence type="ECO:0000259" key="4">
    <source>
        <dbReference type="SMART" id="SM00829"/>
    </source>
</evidence>
<feature type="region of interest" description="Disordered" evidence="3">
    <location>
        <begin position="1"/>
        <end position="24"/>
    </location>
</feature>
<feature type="domain" description="Enoyl reductase (ER)" evidence="4">
    <location>
        <begin position="13"/>
        <end position="362"/>
    </location>
</feature>
<dbReference type="AlphaFoldDB" id="A0A9P7ZLJ6"/>
<dbReference type="InterPro" id="IPR020843">
    <property type="entry name" value="ER"/>
</dbReference>
<sequence>MATHRAAVSPAKGQPFEIQHRPTPKPGPGELLIAVKSVAINPADVRMRDEGLYIPKHPAVLGFDLAGLVVDVGEEVPSHFQRGVTRVAAYSAFMWKPSYENYGAFQEKYLVPWQHAIPLADTGLSWNHAATLPVAVQVPLCAWDILGISRLGEATAPPSSEKNEVLLVWGASSSVGTMGVHTASLLRDDPNSPFSAIYTTTGASNVDYVASLGADCVFDYKDPQVVDTIVTTAKERGLVIRHCFLATGDLSACQAVLKAFVPSFQGKETRGTQKAKVASAPLIPPHAESVDGVETVFVMPSMDEKEGLKQFEYWFGTYISEKLAQGIIKPSPGPTLVGKGLEAINAGLNQMTKGVSCTKLVVEISE</sequence>